<dbReference type="OrthoDB" id="9772456at2"/>
<sequence length="269" mass="28449">MQADELNRFLGVAEEAADVARWQFVEGLGAAPALYKGCNDFATEVDLQIETTLRKHLTESTGIPVLGEEKGGHTHDDALWVVDPIDGTANFSSGNPNCAVLISLVVDDQPVVSVTDLPLLNMRLTAVEGSSVTLNGSALPRIDDTAPASNQVGVGTVGTDDTSRVPPDSRLKLIKALEYSNMRPRISGSVGLDLAFVAQGIYEAAVSFSPFPWDNASGVLLARCAGAVVTDIDGEPWKLGSLGVIAGAPDVHEEVLRTMKSIQRDAGRK</sequence>
<feature type="binding site" evidence="6">
    <location>
        <position position="83"/>
    </location>
    <ligand>
        <name>Mg(2+)</name>
        <dbReference type="ChEBI" id="CHEBI:18420"/>
        <label>1</label>
        <note>catalytic</note>
    </ligand>
</feature>
<dbReference type="Proteomes" id="UP000186292">
    <property type="component" value="Unassembled WGS sequence"/>
</dbReference>
<accession>A0A1N7J1I0</accession>
<evidence type="ECO:0000313" key="8">
    <source>
        <dbReference type="Proteomes" id="UP000186292"/>
    </source>
</evidence>
<dbReference type="GO" id="GO:0046872">
    <property type="term" value="F:metal ion binding"/>
    <property type="evidence" value="ECO:0007669"/>
    <property type="project" value="UniProtKB-KW"/>
</dbReference>
<evidence type="ECO:0000313" key="7">
    <source>
        <dbReference type="EMBL" id="SIS43134.1"/>
    </source>
</evidence>
<dbReference type="PANTHER" id="PTHR20854">
    <property type="entry name" value="INOSITOL MONOPHOSPHATASE"/>
    <property type="match status" value="1"/>
</dbReference>
<organism evidence="7 8">
    <name type="scientific">Corynebacterium appendicis CIP 107643</name>
    <dbReference type="NCBI Taxonomy" id="1161099"/>
    <lineage>
        <taxon>Bacteria</taxon>
        <taxon>Bacillati</taxon>
        <taxon>Actinomycetota</taxon>
        <taxon>Actinomycetes</taxon>
        <taxon>Mycobacteriales</taxon>
        <taxon>Corynebacteriaceae</taxon>
        <taxon>Corynebacterium</taxon>
    </lineage>
</organism>
<feature type="binding site" evidence="6">
    <location>
        <position position="86"/>
    </location>
    <ligand>
        <name>Mg(2+)</name>
        <dbReference type="ChEBI" id="CHEBI:18420"/>
        <label>1</label>
        <note>catalytic</note>
    </ligand>
</feature>
<name>A0A1N7J1I0_9CORY</name>
<reference evidence="8" key="1">
    <citation type="submission" date="2017-01" db="EMBL/GenBank/DDBJ databases">
        <authorList>
            <person name="Varghese N."/>
            <person name="Submissions S."/>
        </authorList>
    </citation>
    <scope>NUCLEOTIDE SEQUENCE [LARGE SCALE GENOMIC DNA]</scope>
    <source>
        <strain evidence="8">DSM 44531</strain>
    </source>
</reference>
<dbReference type="PRINTS" id="PR00377">
    <property type="entry name" value="IMPHPHTASES"/>
</dbReference>
<dbReference type="STRING" id="1161099.SAMN05444817_103126"/>
<dbReference type="GO" id="GO:0008934">
    <property type="term" value="F:inositol monophosphate 1-phosphatase activity"/>
    <property type="evidence" value="ECO:0007669"/>
    <property type="project" value="TreeGrafter"/>
</dbReference>
<protein>
    <recommendedName>
        <fullName evidence="2">inositol-phosphate phosphatase</fullName>
        <ecNumber evidence="2">3.1.3.25</ecNumber>
    </recommendedName>
</protein>
<dbReference type="InterPro" id="IPR020550">
    <property type="entry name" value="Inositol_monophosphatase_CS"/>
</dbReference>
<dbReference type="RefSeq" id="WP_084560514.1">
    <property type="nucleotide sequence ID" value="NZ_FTOF01000003.1"/>
</dbReference>
<evidence type="ECO:0000256" key="3">
    <source>
        <dbReference type="ARBA" id="ARBA00022723"/>
    </source>
</evidence>
<dbReference type="PANTHER" id="PTHR20854:SF4">
    <property type="entry name" value="INOSITOL-1-MONOPHOSPHATASE-RELATED"/>
    <property type="match status" value="1"/>
</dbReference>
<comment type="cofactor">
    <cofactor evidence="6">
        <name>Mg(2+)</name>
        <dbReference type="ChEBI" id="CHEBI:18420"/>
    </cofactor>
</comment>
<feature type="binding site" evidence="6">
    <location>
        <position position="68"/>
    </location>
    <ligand>
        <name>Mg(2+)</name>
        <dbReference type="ChEBI" id="CHEBI:18420"/>
        <label>1</label>
        <note>catalytic</note>
    </ligand>
</feature>
<dbReference type="Gene3D" id="3.40.190.80">
    <property type="match status" value="1"/>
</dbReference>
<dbReference type="EMBL" id="FTOF01000003">
    <property type="protein sequence ID" value="SIS43134.1"/>
    <property type="molecule type" value="Genomic_DNA"/>
</dbReference>
<evidence type="ECO:0000256" key="5">
    <source>
        <dbReference type="ARBA" id="ARBA00022842"/>
    </source>
</evidence>
<dbReference type="EC" id="3.1.3.25" evidence="2"/>
<dbReference type="GO" id="GO:0007165">
    <property type="term" value="P:signal transduction"/>
    <property type="evidence" value="ECO:0007669"/>
    <property type="project" value="TreeGrafter"/>
</dbReference>
<dbReference type="SUPFAM" id="SSF56655">
    <property type="entry name" value="Carbohydrate phosphatase"/>
    <property type="match status" value="1"/>
</dbReference>
<feature type="binding site" evidence="6">
    <location>
        <position position="85"/>
    </location>
    <ligand>
        <name>Mg(2+)</name>
        <dbReference type="ChEBI" id="CHEBI:18420"/>
        <label>1</label>
        <note>catalytic</note>
    </ligand>
</feature>
<dbReference type="GO" id="GO:0006020">
    <property type="term" value="P:inositol metabolic process"/>
    <property type="evidence" value="ECO:0007669"/>
    <property type="project" value="TreeGrafter"/>
</dbReference>
<keyword evidence="3 6" id="KW-0479">Metal-binding</keyword>
<evidence type="ECO:0000256" key="1">
    <source>
        <dbReference type="ARBA" id="ARBA00001033"/>
    </source>
</evidence>
<dbReference type="PROSITE" id="PS00630">
    <property type="entry name" value="IMP_2"/>
    <property type="match status" value="1"/>
</dbReference>
<dbReference type="Gene3D" id="3.30.540.10">
    <property type="entry name" value="Fructose-1,6-Bisphosphatase, subunit A, domain 1"/>
    <property type="match status" value="1"/>
</dbReference>
<keyword evidence="5 6" id="KW-0460">Magnesium</keyword>
<comment type="catalytic activity">
    <reaction evidence="1">
        <text>a myo-inositol phosphate + H2O = myo-inositol + phosphate</text>
        <dbReference type="Rhea" id="RHEA:24056"/>
        <dbReference type="ChEBI" id="CHEBI:15377"/>
        <dbReference type="ChEBI" id="CHEBI:17268"/>
        <dbReference type="ChEBI" id="CHEBI:43474"/>
        <dbReference type="ChEBI" id="CHEBI:84139"/>
        <dbReference type="EC" id="3.1.3.25"/>
    </reaction>
</comment>
<gene>
    <name evidence="7" type="ORF">SAMN05444817_103126</name>
</gene>
<dbReference type="CDD" id="cd01637">
    <property type="entry name" value="IMPase_like"/>
    <property type="match status" value="1"/>
</dbReference>
<keyword evidence="4" id="KW-0378">Hydrolase</keyword>
<proteinExistence type="predicted"/>
<feature type="binding site" evidence="6">
    <location>
        <position position="214"/>
    </location>
    <ligand>
        <name>Mg(2+)</name>
        <dbReference type="ChEBI" id="CHEBI:18420"/>
        <label>1</label>
        <note>catalytic</note>
    </ligand>
</feature>
<keyword evidence="8" id="KW-1185">Reference proteome</keyword>
<evidence type="ECO:0000256" key="2">
    <source>
        <dbReference type="ARBA" id="ARBA00013106"/>
    </source>
</evidence>
<dbReference type="PROSITE" id="PS00629">
    <property type="entry name" value="IMP_1"/>
    <property type="match status" value="1"/>
</dbReference>
<dbReference type="InterPro" id="IPR000760">
    <property type="entry name" value="Inositol_monophosphatase-like"/>
</dbReference>
<evidence type="ECO:0000256" key="4">
    <source>
        <dbReference type="ARBA" id="ARBA00022801"/>
    </source>
</evidence>
<evidence type="ECO:0000256" key="6">
    <source>
        <dbReference type="PIRSR" id="PIRSR600760-2"/>
    </source>
</evidence>
<dbReference type="InterPro" id="IPR020583">
    <property type="entry name" value="Inositol_monoP_metal-BS"/>
</dbReference>
<dbReference type="GO" id="GO:0046854">
    <property type="term" value="P:phosphatidylinositol phosphate biosynthetic process"/>
    <property type="evidence" value="ECO:0007669"/>
    <property type="project" value="InterPro"/>
</dbReference>
<dbReference type="AlphaFoldDB" id="A0A1N7J1I0"/>
<dbReference type="Pfam" id="PF00459">
    <property type="entry name" value="Inositol_P"/>
    <property type="match status" value="1"/>
</dbReference>